<dbReference type="PANTHER" id="PTHR14614">
    <property type="entry name" value="HEPATOCELLULAR CARCINOMA-ASSOCIATED ANTIGEN"/>
    <property type="match status" value="1"/>
</dbReference>
<keyword evidence="2" id="KW-1185">Reference proteome</keyword>
<dbReference type="PANTHER" id="PTHR14614:SF109">
    <property type="entry name" value="RIBOSOMAL LYSINE N-METHYLTRANSFERASE 5"/>
    <property type="match status" value="1"/>
</dbReference>
<dbReference type="OrthoDB" id="347738at2759"/>
<dbReference type="Proteomes" id="UP000515125">
    <property type="component" value="Unplaced"/>
</dbReference>
<dbReference type="InterPro" id="IPR019410">
    <property type="entry name" value="Methyltransf_16"/>
</dbReference>
<dbReference type="GeneID" id="34621521"/>
<name>A0A6P5WFB8_9EIME</name>
<gene>
    <name evidence="3" type="primary">LOC34621521</name>
</gene>
<organism evidence="2 3">
    <name type="scientific">Cyclospora cayetanensis</name>
    <dbReference type="NCBI Taxonomy" id="88456"/>
    <lineage>
        <taxon>Eukaryota</taxon>
        <taxon>Sar</taxon>
        <taxon>Alveolata</taxon>
        <taxon>Apicomplexa</taxon>
        <taxon>Conoidasida</taxon>
        <taxon>Coccidia</taxon>
        <taxon>Eucoccidiorida</taxon>
        <taxon>Eimeriorina</taxon>
        <taxon>Eimeriidae</taxon>
        <taxon>Cyclospora</taxon>
    </lineage>
</organism>
<dbReference type="InterPro" id="IPR029063">
    <property type="entry name" value="SAM-dependent_MTases_sf"/>
</dbReference>
<dbReference type="Pfam" id="PF10294">
    <property type="entry name" value="Methyltransf_16"/>
    <property type="match status" value="1"/>
</dbReference>
<dbReference type="AlphaFoldDB" id="A0A6P5WFB8"/>
<proteinExistence type="predicted"/>
<dbReference type="RefSeq" id="XP_022589313.2">
    <property type="nucleotide sequence ID" value="XM_022734729.2"/>
</dbReference>
<accession>A0A6P5WFB8</accession>
<reference evidence="3" key="1">
    <citation type="submission" date="2025-08" db="UniProtKB">
        <authorList>
            <consortium name="RefSeq"/>
        </authorList>
    </citation>
    <scope>IDENTIFICATION</scope>
</reference>
<feature type="compositionally biased region" description="Low complexity" evidence="1">
    <location>
        <begin position="16"/>
        <end position="34"/>
    </location>
</feature>
<evidence type="ECO:0000256" key="1">
    <source>
        <dbReference type="SAM" id="MobiDB-lite"/>
    </source>
</evidence>
<evidence type="ECO:0000313" key="3">
    <source>
        <dbReference type="RefSeq" id="XP_022589313.2"/>
    </source>
</evidence>
<feature type="region of interest" description="Disordered" evidence="1">
    <location>
        <begin position="1"/>
        <end position="34"/>
    </location>
</feature>
<dbReference type="Gene3D" id="3.40.50.150">
    <property type="entry name" value="Vaccinia Virus protein VP39"/>
    <property type="match status" value="1"/>
</dbReference>
<evidence type="ECO:0000313" key="2">
    <source>
        <dbReference type="Proteomes" id="UP000515125"/>
    </source>
</evidence>
<protein>
    <submittedName>
        <fullName evidence="3">Uncharacterized protein LOC34621521</fullName>
    </submittedName>
</protein>
<sequence>MGPPQWAHTGLPATEGSQNLGGDSLSGSSSLPTEGGEPLLALPWKVFDYRYDGDFIVAGLPVLLTPCGPPRAPEDQINGDTGCSVWDASVVLLRFLEKRLEGLLGTPEMAPKGDCARVPPLIIELGAGKGLVGLGAAAIVTAITAKAELHTHKAKSQVKAFLAPRGPLPHACHVLLTDLDYCVAGLREAVQLNQHFADLLPSIEAFDEVLDYCQATRCPEKPLGAAQGPRAGVVAEVLDWSCPEKCNALGPRGISAKRTPRRPLLVVAADVLWLRELVEPFVRTLAFFLTPREMRWDFKVPPKGSPVSAPEDSTLIIVAHQSRSQPVDSLFFSLLRAWGLYAERLDYGDAEGSMEGVHGPPHSVHLAHDHTNLNFGSGLTLLPSEYERRTAKTNNQHFIHYYLNMASVGKIAKCSLSTAQLSAVCQALSSFYRNPLFETAYMHRRFAPTPSGPTFYQFTENAFCAPPEGPSSSLKGPTFKVPPRGP</sequence>